<evidence type="ECO:0000256" key="6">
    <source>
        <dbReference type="PROSITE-ProRule" id="PRU00042"/>
    </source>
</evidence>
<comment type="subcellular location">
    <subcellularLocation>
        <location evidence="1">Nucleus</location>
    </subcellularLocation>
</comment>
<feature type="non-terminal residue" evidence="9">
    <location>
        <position position="121"/>
    </location>
</feature>
<keyword evidence="4" id="KW-0862">Zinc</keyword>
<evidence type="ECO:0000256" key="7">
    <source>
        <dbReference type="SAM" id="MobiDB-lite"/>
    </source>
</evidence>
<comment type="caution">
    <text evidence="9">The sequence shown here is derived from an EMBL/GenBank/DDBJ whole genome shotgun (WGS) entry which is preliminary data.</text>
</comment>
<keyword evidence="2" id="KW-0479">Metal-binding</keyword>
<dbReference type="PROSITE" id="PS50157">
    <property type="entry name" value="ZINC_FINGER_C2H2_2"/>
    <property type="match status" value="1"/>
</dbReference>
<gene>
    <name evidence="9" type="ORF">EJD97_012215</name>
</gene>
<evidence type="ECO:0000313" key="9">
    <source>
        <dbReference type="EMBL" id="TMW81071.1"/>
    </source>
</evidence>
<sequence>VKNSCSSKASSISSATEESHEVITNIMKMKEKIMDDSHLKPHELSSGRVLLDLKVQDDYNNEKNLTPAHASESSNEATPNQRHSSKTKIFSCSFCKKEFSTKQALGGYQNAHKQERALSKS</sequence>
<accession>A0A6N2AIY6</accession>
<dbReference type="InterPro" id="IPR044246">
    <property type="entry name" value="ZFP3-like"/>
</dbReference>
<name>A0A6N2AIY6_SOLCI</name>
<dbReference type="GO" id="GO:0009788">
    <property type="term" value="P:negative regulation of abscisic acid-activated signaling pathway"/>
    <property type="evidence" value="ECO:0007669"/>
    <property type="project" value="InterPro"/>
</dbReference>
<feature type="region of interest" description="Disordered" evidence="7">
    <location>
        <begin position="60"/>
        <end position="87"/>
    </location>
</feature>
<organism evidence="9">
    <name type="scientific">Solanum chilense</name>
    <name type="common">Tomato</name>
    <name type="synonym">Lycopersicon chilense</name>
    <dbReference type="NCBI Taxonomy" id="4083"/>
    <lineage>
        <taxon>Eukaryota</taxon>
        <taxon>Viridiplantae</taxon>
        <taxon>Streptophyta</taxon>
        <taxon>Embryophyta</taxon>
        <taxon>Tracheophyta</taxon>
        <taxon>Spermatophyta</taxon>
        <taxon>Magnoliopsida</taxon>
        <taxon>eudicotyledons</taxon>
        <taxon>Gunneridae</taxon>
        <taxon>Pentapetalae</taxon>
        <taxon>asterids</taxon>
        <taxon>lamiids</taxon>
        <taxon>Solanales</taxon>
        <taxon>Solanaceae</taxon>
        <taxon>Solanoideae</taxon>
        <taxon>Solaneae</taxon>
        <taxon>Solanum</taxon>
        <taxon>Solanum subgen. Lycopersicon</taxon>
    </lineage>
</organism>
<dbReference type="InterPro" id="IPR036236">
    <property type="entry name" value="Znf_C2H2_sf"/>
</dbReference>
<reference evidence="9" key="1">
    <citation type="submission" date="2019-05" db="EMBL/GenBank/DDBJ databases">
        <title>The de novo reference genome and transcriptome assemblies of the wild tomato species Solanum chilense.</title>
        <authorList>
            <person name="Stam R."/>
            <person name="Nosenko T."/>
            <person name="Hoerger A.C."/>
            <person name="Stephan W."/>
            <person name="Seidel M.A."/>
            <person name="Kuhn J.M.M."/>
            <person name="Haberer G."/>
            <person name="Tellier A."/>
        </authorList>
    </citation>
    <scope>NUCLEOTIDE SEQUENCE</scope>
    <source>
        <tissue evidence="9">Mature leaves</tissue>
    </source>
</reference>
<dbReference type="GO" id="GO:0005634">
    <property type="term" value="C:nucleus"/>
    <property type="evidence" value="ECO:0007669"/>
    <property type="project" value="UniProtKB-SubCell"/>
</dbReference>
<proteinExistence type="predicted"/>
<dbReference type="EMBL" id="RXGB01031143">
    <property type="protein sequence ID" value="TMW81071.1"/>
    <property type="molecule type" value="Genomic_DNA"/>
</dbReference>
<feature type="compositionally biased region" description="Polar residues" evidence="7">
    <location>
        <begin position="71"/>
        <end position="87"/>
    </location>
</feature>
<evidence type="ECO:0000259" key="8">
    <source>
        <dbReference type="PROSITE" id="PS50157"/>
    </source>
</evidence>
<evidence type="ECO:0000256" key="4">
    <source>
        <dbReference type="ARBA" id="ARBA00022833"/>
    </source>
</evidence>
<keyword evidence="3 6" id="KW-0863">Zinc-finger</keyword>
<evidence type="ECO:0000256" key="2">
    <source>
        <dbReference type="ARBA" id="ARBA00022723"/>
    </source>
</evidence>
<dbReference type="SUPFAM" id="SSF57667">
    <property type="entry name" value="beta-beta-alpha zinc fingers"/>
    <property type="match status" value="1"/>
</dbReference>
<feature type="region of interest" description="Disordered" evidence="7">
    <location>
        <begin position="1"/>
        <end position="20"/>
    </location>
</feature>
<evidence type="ECO:0000256" key="1">
    <source>
        <dbReference type="ARBA" id="ARBA00004123"/>
    </source>
</evidence>
<dbReference type="PANTHER" id="PTHR47287:SF9">
    <property type="entry name" value="ZINC FINGER PROTEIN 4-LIKE"/>
    <property type="match status" value="1"/>
</dbReference>
<dbReference type="InterPro" id="IPR013087">
    <property type="entry name" value="Znf_C2H2_type"/>
</dbReference>
<keyword evidence="5" id="KW-0539">Nucleus</keyword>
<feature type="compositionally biased region" description="Low complexity" evidence="7">
    <location>
        <begin position="1"/>
        <end position="16"/>
    </location>
</feature>
<evidence type="ECO:0000256" key="5">
    <source>
        <dbReference type="ARBA" id="ARBA00023242"/>
    </source>
</evidence>
<evidence type="ECO:0000256" key="3">
    <source>
        <dbReference type="ARBA" id="ARBA00022771"/>
    </source>
</evidence>
<dbReference type="AlphaFoldDB" id="A0A6N2AIY6"/>
<protein>
    <recommendedName>
        <fullName evidence="8">C2H2-type domain-containing protein</fullName>
    </recommendedName>
</protein>
<dbReference type="GO" id="GO:0008270">
    <property type="term" value="F:zinc ion binding"/>
    <property type="evidence" value="ECO:0007669"/>
    <property type="project" value="UniProtKB-KW"/>
</dbReference>
<feature type="non-terminal residue" evidence="9">
    <location>
        <position position="1"/>
    </location>
</feature>
<dbReference type="PANTHER" id="PTHR47287">
    <property type="entry name" value="C2H2 AND C2HC ZINC FINGERS SUPERFAMILY PROTEIN"/>
    <property type="match status" value="1"/>
</dbReference>
<feature type="domain" description="C2H2-type" evidence="8">
    <location>
        <begin position="90"/>
        <end position="117"/>
    </location>
</feature>